<evidence type="ECO:0000256" key="8">
    <source>
        <dbReference type="ARBA" id="ARBA00023306"/>
    </source>
</evidence>
<dbReference type="InterPro" id="IPR005863">
    <property type="entry name" value="UDP-N-AcMur_synth"/>
</dbReference>
<dbReference type="GO" id="GO:0009252">
    <property type="term" value="P:peptidoglycan biosynthetic process"/>
    <property type="evidence" value="ECO:0007669"/>
    <property type="project" value="UniProtKB-UniRule"/>
</dbReference>
<evidence type="ECO:0000259" key="14">
    <source>
        <dbReference type="Pfam" id="PF08245"/>
    </source>
</evidence>
<evidence type="ECO:0000313" key="16">
    <source>
        <dbReference type="Proteomes" id="UP000032247"/>
    </source>
</evidence>
<organism evidence="15 16">
    <name type="scientific">Bacillus subtilis</name>
    <dbReference type="NCBI Taxonomy" id="1423"/>
    <lineage>
        <taxon>Bacteria</taxon>
        <taxon>Bacillati</taxon>
        <taxon>Bacillota</taxon>
        <taxon>Bacilli</taxon>
        <taxon>Bacillales</taxon>
        <taxon>Bacillaceae</taxon>
        <taxon>Bacillus</taxon>
    </lineage>
</organism>
<dbReference type="STRING" id="483913.AN935_02375"/>
<feature type="binding site" evidence="10">
    <location>
        <begin position="137"/>
        <end position="143"/>
    </location>
    <ligand>
        <name>ATP</name>
        <dbReference type="ChEBI" id="CHEBI:30616"/>
    </ligand>
</feature>
<evidence type="ECO:0000256" key="11">
    <source>
        <dbReference type="RuleBase" id="RU004136"/>
    </source>
</evidence>
<dbReference type="GO" id="GO:0008360">
    <property type="term" value="P:regulation of cell shape"/>
    <property type="evidence" value="ECO:0007669"/>
    <property type="project" value="UniProtKB-KW"/>
</dbReference>
<evidence type="ECO:0000313" key="15">
    <source>
        <dbReference type="EMBL" id="KIU10806.1"/>
    </source>
</evidence>
<dbReference type="GO" id="GO:0008766">
    <property type="term" value="F:UDP-N-acetylmuramoylalanyl-D-glutamyl-2,6-diaminopimelate-D-alanyl-D-alanine ligase activity"/>
    <property type="evidence" value="ECO:0007669"/>
    <property type="project" value="RHEA"/>
</dbReference>
<evidence type="ECO:0000256" key="1">
    <source>
        <dbReference type="ARBA" id="ARBA00022490"/>
    </source>
</evidence>
<dbReference type="EC" id="6.3.2.10" evidence="10 11"/>
<gene>
    <name evidence="10" type="primary">murF</name>
    <name evidence="15" type="ORF">SC09_Contig25orf00648</name>
</gene>
<dbReference type="NCBIfam" id="TIGR01143">
    <property type="entry name" value="murF"/>
    <property type="match status" value="1"/>
</dbReference>
<dbReference type="Proteomes" id="UP000032247">
    <property type="component" value="Unassembled WGS sequence"/>
</dbReference>
<name>A0A0D1L4Y7_BACIU</name>
<keyword evidence="2 10" id="KW-0436">Ligase</keyword>
<evidence type="ECO:0000256" key="10">
    <source>
        <dbReference type="HAMAP-Rule" id="MF_02019"/>
    </source>
</evidence>
<evidence type="ECO:0000256" key="2">
    <source>
        <dbReference type="ARBA" id="ARBA00022598"/>
    </source>
</evidence>
<evidence type="ECO:0000256" key="3">
    <source>
        <dbReference type="ARBA" id="ARBA00022618"/>
    </source>
</evidence>
<dbReference type="InterPro" id="IPR000713">
    <property type="entry name" value="Mur_ligase_N"/>
</dbReference>
<evidence type="ECO:0000256" key="9">
    <source>
        <dbReference type="ARBA" id="ARBA00023316"/>
    </source>
</evidence>
<proteinExistence type="inferred from homology"/>
<reference evidence="15 16" key="1">
    <citation type="submission" date="2014-12" db="EMBL/GenBank/DDBJ databases">
        <title>Comparative genome analysis of Bacillus coagulans HM-08, Clostridium butyricum HM-68, Bacillus subtilis HM-66 and Bacillus licheniformis BL-09.</title>
        <authorList>
            <person name="Zhang H."/>
        </authorList>
    </citation>
    <scope>NUCLEOTIDE SEQUENCE [LARGE SCALE GENOMIC DNA]</scope>
    <source>
        <strain evidence="15 16">HM-66</strain>
    </source>
</reference>
<keyword evidence="9 10" id="KW-0961">Cell wall biogenesis/degradation</keyword>
<keyword evidence="5 10" id="KW-0067">ATP-binding</keyword>
<evidence type="ECO:0000256" key="4">
    <source>
        <dbReference type="ARBA" id="ARBA00022741"/>
    </source>
</evidence>
<feature type="domain" description="Mur ligase C-terminal" evidence="13">
    <location>
        <begin position="338"/>
        <end position="464"/>
    </location>
</feature>
<dbReference type="Gene3D" id="3.40.1190.10">
    <property type="entry name" value="Mur-like, catalytic domain"/>
    <property type="match status" value="1"/>
</dbReference>
<dbReference type="InterPro" id="IPR036615">
    <property type="entry name" value="Mur_ligase_C_dom_sf"/>
</dbReference>
<comment type="similarity">
    <text evidence="10">Belongs to the MurCDEF family. MurF subfamily.</text>
</comment>
<comment type="caution">
    <text evidence="15">The sequence shown here is derived from an EMBL/GenBank/DDBJ whole genome shotgun (WGS) entry which is preliminary data.</text>
</comment>
<comment type="function">
    <text evidence="10 11">Involved in cell wall formation. Catalyzes the final step in the synthesis of UDP-N-acetylmuramoyl-pentapeptide, the precursor of murein.</text>
</comment>
<keyword evidence="7 10" id="KW-0573">Peptidoglycan synthesis</keyword>
<dbReference type="EMBL" id="JXBC01000004">
    <property type="protein sequence ID" value="KIU10806.1"/>
    <property type="molecule type" value="Genomic_DNA"/>
</dbReference>
<evidence type="ECO:0000256" key="6">
    <source>
        <dbReference type="ARBA" id="ARBA00022960"/>
    </source>
</evidence>
<dbReference type="GO" id="GO:0051301">
    <property type="term" value="P:cell division"/>
    <property type="evidence" value="ECO:0007669"/>
    <property type="project" value="UniProtKB-KW"/>
</dbReference>
<dbReference type="InterPro" id="IPR035911">
    <property type="entry name" value="MurE/MurF_N"/>
</dbReference>
<keyword evidence="1 10" id="KW-0963">Cytoplasm</keyword>
<feature type="domain" description="Mur ligase N-terminal catalytic" evidence="12">
    <location>
        <begin position="51"/>
        <end position="124"/>
    </location>
</feature>
<dbReference type="PANTHER" id="PTHR43024:SF1">
    <property type="entry name" value="UDP-N-ACETYLMURAMOYL-TRIPEPTIDE--D-ALANYL-D-ALANINE LIGASE"/>
    <property type="match status" value="1"/>
</dbReference>
<dbReference type="Gene3D" id="3.90.190.20">
    <property type="entry name" value="Mur ligase, C-terminal domain"/>
    <property type="match status" value="1"/>
</dbReference>
<keyword evidence="3 10" id="KW-0132">Cell division</keyword>
<comment type="pathway">
    <text evidence="10 11">Cell wall biogenesis; peptidoglycan biosynthesis.</text>
</comment>
<evidence type="ECO:0000256" key="5">
    <source>
        <dbReference type="ARBA" id="ARBA00022840"/>
    </source>
</evidence>
<feature type="domain" description="Mur ligase central" evidence="14">
    <location>
        <begin position="135"/>
        <end position="315"/>
    </location>
</feature>
<evidence type="ECO:0000259" key="13">
    <source>
        <dbReference type="Pfam" id="PF02875"/>
    </source>
</evidence>
<dbReference type="SUPFAM" id="SSF63418">
    <property type="entry name" value="MurE/MurF N-terminal domain"/>
    <property type="match status" value="1"/>
</dbReference>
<dbReference type="Pfam" id="PF08245">
    <property type="entry name" value="Mur_ligase_M"/>
    <property type="match status" value="1"/>
</dbReference>
<comment type="subcellular location">
    <subcellularLocation>
        <location evidence="10 11">Cytoplasm</location>
    </subcellularLocation>
</comment>
<accession>A0A0D1L4Y7</accession>
<comment type="catalytic activity">
    <reaction evidence="10 11">
        <text>D-alanyl-D-alanine + UDP-N-acetyl-alpha-D-muramoyl-L-alanyl-gamma-D-glutamyl-meso-2,6-diaminopimelate + ATP = UDP-N-acetyl-alpha-D-muramoyl-L-alanyl-gamma-D-glutamyl-meso-2,6-diaminopimeloyl-D-alanyl-D-alanine + ADP + phosphate + H(+)</text>
        <dbReference type="Rhea" id="RHEA:28374"/>
        <dbReference type="ChEBI" id="CHEBI:15378"/>
        <dbReference type="ChEBI" id="CHEBI:30616"/>
        <dbReference type="ChEBI" id="CHEBI:43474"/>
        <dbReference type="ChEBI" id="CHEBI:57822"/>
        <dbReference type="ChEBI" id="CHEBI:61386"/>
        <dbReference type="ChEBI" id="CHEBI:83905"/>
        <dbReference type="ChEBI" id="CHEBI:456216"/>
        <dbReference type="EC" id="6.3.2.10"/>
    </reaction>
</comment>
<evidence type="ECO:0000259" key="12">
    <source>
        <dbReference type="Pfam" id="PF01225"/>
    </source>
</evidence>
<dbReference type="UniPathway" id="UPA00219"/>
<dbReference type="GO" id="GO:0005737">
    <property type="term" value="C:cytoplasm"/>
    <property type="evidence" value="ECO:0007669"/>
    <property type="project" value="UniProtKB-SubCell"/>
</dbReference>
<dbReference type="PATRIC" id="fig|1423.173.peg.2917"/>
<dbReference type="Pfam" id="PF02875">
    <property type="entry name" value="Mur_ligase_C"/>
    <property type="match status" value="1"/>
</dbReference>
<dbReference type="GO" id="GO:0005524">
    <property type="term" value="F:ATP binding"/>
    <property type="evidence" value="ECO:0007669"/>
    <property type="project" value="UniProtKB-UniRule"/>
</dbReference>
<dbReference type="PANTHER" id="PTHR43024">
    <property type="entry name" value="UDP-N-ACETYLMURAMOYL-TRIPEPTIDE--D-ALANYL-D-ALANINE LIGASE"/>
    <property type="match status" value="1"/>
</dbReference>
<dbReference type="AlphaFoldDB" id="A0A0D1L4Y7"/>
<dbReference type="InterPro" id="IPR036565">
    <property type="entry name" value="Mur-like_cat_sf"/>
</dbReference>
<protein>
    <recommendedName>
        <fullName evidence="10 11">UDP-N-acetylmuramoyl-tripeptide--D-alanyl-D-alanine ligase</fullName>
        <ecNumber evidence="10 11">6.3.2.10</ecNumber>
    </recommendedName>
    <alternativeName>
        <fullName evidence="10">D-alanyl-D-alanine-adding enzyme</fullName>
    </alternativeName>
</protein>
<dbReference type="InterPro" id="IPR013221">
    <property type="entry name" value="Mur_ligase_cen"/>
</dbReference>
<dbReference type="GO" id="GO:0071555">
    <property type="term" value="P:cell wall organization"/>
    <property type="evidence" value="ECO:0007669"/>
    <property type="project" value="UniProtKB-KW"/>
</dbReference>
<dbReference type="HAMAP" id="MF_02019">
    <property type="entry name" value="MurF"/>
    <property type="match status" value="1"/>
</dbReference>
<dbReference type="Pfam" id="PF01225">
    <property type="entry name" value="Mur_ligase"/>
    <property type="match status" value="1"/>
</dbReference>
<dbReference type="SUPFAM" id="SSF53623">
    <property type="entry name" value="MurD-like peptide ligases, catalytic domain"/>
    <property type="match status" value="1"/>
</dbReference>
<keyword evidence="4 10" id="KW-0547">Nucleotide-binding</keyword>
<sequence>MKKDTVGKRAVFFPVYTKEREGPYLIKRTVKNIAEMVKGTLTNPQYEQTVIHGVATDTRKLEQHQLFIPLKGERFDGHSFVEQAFEAGVAAVLWDRSVPNPPENHAVILVDDTLTALQQLAKAYLQELGTRVIGVTGSNGKTTTKDMIHAVLGTKYRVHKTGGNFNNHIGLPLTVLAMPENTEIAVLEMGMSAKGEIDLLSRLANPDAAVITNIGESHMQDLGSREGIAEAKLEIINGLKEDGVLIYIGDEPLLQNAYSCQTKTYGTGAHNDYQLQDVSQSEEGTHFTIKGIEKTFFIPILGKHNVMNAMAAIAAGAYFGITPEGAAKGLSGLKVTGMRLELIKTDSGLSIINDAYNASPTSMKAAIQLTESLEGYGKKMLVLGDMLELGDLEETFHKECGAVISPDKIDRVFTYGKLGAFIAEGALKQFEKDRVSHYTEKKDLLQAVKENASKGDLILFKASRGMKLEEIVKDLIESPLS</sequence>
<keyword evidence="8 10" id="KW-0131">Cell cycle</keyword>
<dbReference type="Gene3D" id="3.40.1390.10">
    <property type="entry name" value="MurE/MurF, N-terminal domain"/>
    <property type="match status" value="1"/>
</dbReference>
<dbReference type="InterPro" id="IPR004101">
    <property type="entry name" value="Mur_ligase_C"/>
</dbReference>
<dbReference type="GO" id="GO:0047480">
    <property type="term" value="F:UDP-N-acetylmuramoyl-tripeptide-D-alanyl-D-alanine ligase activity"/>
    <property type="evidence" value="ECO:0007669"/>
    <property type="project" value="UniProtKB-UniRule"/>
</dbReference>
<dbReference type="InterPro" id="IPR051046">
    <property type="entry name" value="MurCDEF_CellWall_CoF430Synth"/>
</dbReference>
<evidence type="ECO:0000256" key="7">
    <source>
        <dbReference type="ARBA" id="ARBA00022984"/>
    </source>
</evidence>
<keyword evidence="6 10" id="KW-0133">Cell shape</keyword>
<dbReference type="SUPFAM" id="SSF53244">
    <property type="entry name" value="MurD-like peptide ligases, peptide-binding domain"/>
    <property type="match status" value="1"/>
</dbReference>